<keyword evidence="2" id="KW-0732">Signal</keyword>
<dbReference type="InterPro" id="IPR029058">
    <property type="entry name" value="AB_hydrolase_fold"/>
</dbReference>
<dbReference type="KEGG" id="rmb:K529_016530"/>
<feature type="domain" description="Peptidase S9 prolyl oligopeptidase catalytic" evidence="3">
    <location>
        <begin position="420"/>
        <end position="625"/>
    </location>
</feature>
<dbReference type="GeneID" id="28251473"/>
<protein>
    <recommendedName>
        <fullName evidence="3">Peptidase S9 prolyl oligopeptidase catalytic domain-containing protein</fullName>
    </recommendedName>
</protein>
<feature type="chain" id="PRO_5008518464" description="Peptidase S9 prolyl oligopeptidase catalytic domain-containing protein" evidence="2">
    <location>
        <begin position="32"/>
        <end position="627"/>
    </location>
</feature>
<evidence type="ECO:0000256" key="2">
    <source>
        <dbReference type="SAM" id="SignalP"/>
    </source>
</evidence>
<evidence type="ECO:0000256" key="1">
    <source>
        <dbReference type="ARBA" id="ARBA00022801"/>
    </source>
</evidence>
<dbReference type="Gene3D" id="2.120.10.30">
    <property type="entry name" value="TolB, C-terminal domain"/>
    <property type="match status" value="1"/>
</dbReference>
<dbReference type="Gene3D" id="3.40.50.1820">
    <property type="entry name" value="alpha/beta hydrolase"/>
    <property type="match status" value="1"/>
</dbReference>
<dbReference type="RefSeq" id="WP_005610959.1">
    <property type="nucleotide sequence ID" value="NZ_CP015231.1"/>
</dbReference>
<dbReference type="InterPro" id="IPR011042">
    <property type="entry name" value="6-blade_b-propeller_TolB-like"/>
</dbReference>
<evidence type="ECO:0000313" key="4">
    <source>
        <dbReference type="EMBL" id="ANP42384.1"/>
    </source>
</evidence>
<dbReference type="InterPro" id="IPR001375">
    <property type="entry name" value="Peptidase_S9_cat"/>
</dbReference>
<organism evidence="4 5">
    <name type="scientific">Tritonibacter mobilis F1926</name>
    <dbReference type="NCBI Taxonomy" id="1265309"/>
    <lineage>
        <taxon>Bacteria</taxon>
        <taxon>Pseudomonadati</taxon>
        <taxon>Pseudomonadota</taxon>
        <taxon>Alphaproteobacteria</taxon>
        <taxon>Rhodobacterales</taxon>
        <taxon>Paracoccaceae</taxon>
        <taxon>Tritonibacter</taxon>
    </lineage>
</organism>
<dbReference type="EMBL" id="CP015231">
    <property type="protein sequence ID" value="ANP42384.1"/>
    <property type="molecule type" value="Genomic_DNA"/>
</dbReference>
<evidence type="ECO:0000259" key="3">
    <source>
        <dbReference type="Pfam" id="PF00326"/>
    </source>
</evidence>
<dbReference type="SUPFAM" id="SSF53474">
    <property type="entry name" value="alpha/beta-Hydrolases"/>
    <property type="match status" value="1"/>
</dbReference>
<proteinExistence type="predicted"/>
<dbReference type="PANTHER" id="PTHR42776:SF27">
    <property type="entry name" value="DIPEPTIDYL PEPTIDASE FAMILY MEMBER 6"/>
    <property type="match status" value="1"/>
</dbReference>
<dbReference type="OrthoDB" id="1094230at2"/>
<dbReference type="InterPro" id="IPR002470">
    <property type="entry name" value="Peptidase_S9A"/>
</dbReference>
<evidence type="ECO:0000313" key="5">
    <source>
        <dbReference type="Proteomes" id="UP000013243"/>
    </source>
</evidence>
<geneLocation type="plasmid" evidence="4 5">
    <name>unnamed1</name>
</geneLocation>
<feature type="signal peptide" evidence="2">
    <location>
        <begin position="1"/>
        <end position="31"/>
    </location>
</feature>
<name>A0A1B1A730_9RHOB</name>
<sequence>MFPAMIRKRPLFAPALVATFALPLLAGSVQAEQSVLLDTEAYEYIHQIDAITMSQDGSSVYAVHAAPGTPWHIVRIPASGGEPTEVFGALPGNVGPLQVAPDDTQLAFTFDQVGDERWKLHIVDLEHERFQVVTPEGMLDMPCTYAPDGNAIYSARGSAIWGEREIVRVDTETGDAETIYSEPQAALNCLDLSPDGQSLLLSKYISNELRHLGLFDLETGAVDWFAEEDANASGAFFHDGFVYFTSTRDGGTARAWQWVPGGEIEPVSLPIEGRLNGFVINRAGLLLVSWRDALQPRTGLFKRDAEGGWTEMQLAPGGTMLSGVSIPKAAALPIVFSVEDGSPPIFYGKDDAGTHLLLDTDASGLPDSAFANYESVLFESFDGTKIPTHILKPAQASTDNPLPMVLYVHGGPEDHVDPTYSAARQAVVNAGFVAVLPNVRGSSGFGQDYADMDDGDWGGAHIRDLLAVADHAAELDYIADRPRFIMGGSFGGFSVLSTITQYPDAFDGAVDLFGISDIESFVAGLPAGVTRYFLKEIGFDPADDPERARAMSPLYAVDRIKTPLQIHQGIHDPRVPVEQSREIVEALTARGADVRYFEYEAGHGFASPNDNHMSQQRMIEFFRELSQ</sequence>
<keyword evidence="1" id="KW-0378">Hydrolase</keyword>
<dbReference type="PANTHER" id="PTHR42776">
    <property type="entry name" value="SERINE PEPTIDASE S9 FAMILY MEMBER"/>
    <property type="match status" value="1"/>
</dbReference>
<reference evidence="4 5" key="1">
    <citation type="journal article" date="2016" name="ISME J.">
        <title>Global occurrence and heterogeneity of the Roseobacter-clade species Ruegeria mobilis.</title>
        <authorList>
            <person name="Sonnenschein E."/>
            <person name="Gram L."/>
        </authorList>
    </citation>
    <scope>NUCLEOTIDE SEQUENCE [LARGE SCALE GENOMIC DNA]</scope>
    <source>
        <strain evidence="4 5">F1926</strain>
        <plasmid evidence="4 5">unnamed1</plasmid>
    </source>
</reference>
<dbReference type="AlphaFoldDB" id="A0A1B1A730"/>
<dbReference type="Pfam" id="PF00326">
    <property type="entry name" value="Peptidase_S9"/>
    <property type="match status" value="1"/>
</dbReference>
<dbReference type="GO" id="GO:0006508">
    <property type="term" value="P:proteolysis"/>
    <property type="evidence" value="ECO:0007669"/>
    <property type="project" value="InterPro"/>
</dbReference>
<accession>A0A1B1A730</accession>
<gene>
    <name evidence="4" type="ORF">K529_016530</name>
</gene>
<dbReference type="SUPFAM" id="SSF50993">
    <property type="entry name" value="Peptidase/esterase 'gauge' domain"/>
    <property type="match status" value="1"/>
</dbReference>
<dbReference type="Proteomes" id="UP000013243">
    <property type="component" value="Plasmid unnamed1"/>
</dbReference>
<keyword evidence="4" id="KW-0614">Plasmid</keyword>
<dbReference type="PRINTS" id="PR00862">
    <property type="entry name" value="PROLIGOPTASE"/>
</dbReference>
<dbReference type="GO" id="GO:0004252">
    <property type="term" value="F:serine-type endopeptidase activity"/>
    <property type="evidence" value="ECO:0007669"/>
    <property type="project" value="InterPro"/>
</dbReference>